<dbReference type="PANTHER" id="PTHR12526">
    <property type="entry name" value="GLYCOSYLTRANSFERASE"/>
    <property type="match status" value="1"/>
</dbReference>
<gene>
    <name evidence="3" type="ORF">C482_09527</name>
</gene>
<evidence type="ECO:0000259" key="1">
    <source>
        <dbReference type="Pfam" id="PF00534"/>
    </source>
</evidence>
<dbReference type="PATRIC" id="fig|1227492.4.peg.1866"/>
<reference evidence="3 4" key="1">
    <citation type="journal article" date="2014" name="PLoS Genet.">
        <title>Phylogenetically driven sequencing of extremely halophilic archaea reveals strategies for static and dynamic osmo-response.</title>
        <authorList>
            <person name="Becker E.A."/>
            <person name="Seitzer P.M."/>
            <person name="Tritt A."/>
            <person name="Larsen D."/>
            <person name="Krusor M."/>
            <person name="Yao A.I."/>
            <person name="Wu D."/>
            <person name="Madern D."/>
            <person name="Eisen J.A."/>
            <person name="Darling A.E."/>
            <person name="Facciotti M.T."/>
        </authorList>
    </citation>
    <scope>NUCLEOTIDE SEQUENCE [LARGE SCALE GENOMIC DNA]</scope>
    <source>
        <strain evidence="3 4">JCM 10990</strain>
    </source>
</reference>
<protein>
    <submittedName>
        <fullName evidence="3">Group 1 glycosyl transferase</fullName>
    </submittedName>
</protein>
<proteinExistence type="predicted"/>
<organism evidence="3 4">
    <name type="scientific">Natrialba chahannaoensis JCM 10990</name>
    <dbReference type="NCBI Taxonomy" id="1227492"/>
    <lineage>
        <taxon>Archaea</taxon>
        <taxon>Methanobacteriati</taxon>
        <taxon>Methanobacteriota</taxon>
        <taxon>Stenosarchaea group</taxon>
        <taxon>Halobacteria</taxon>
        <taxon>Halobacteriales</taxon>
        <taxon>Natrialbaceae</taxon>
        <taxon>Natrialba</taxon>
    </lineage>
</organism>
<dbReference type="Proteomes" id="UP000011693">
    <property type="component" value="Unassembled WGS sequence"/>
</dbReference>
<dbReference type="InterPro" id="IPR028098">
    <property type="entry name" value="Glyco_trans_4-like_N"/>
</dbReference>
<name>M0ALW7_9EURY</name>
<accession>M0ALW7</accession>
<dbReference type="Gene3D" id="3.40.50.2000">
    <property type="entry name" value="Glycogen Phosphorylase B"/>
    <property type="match status" value="2"/>
</dbReference>
<keyword evidence="4" id="KW-1185">Reference proteome</keyword>
<dbReference type="Pfam" id="PF13439">
    <property type="entry name" value="Glyco_transf_4"/>
    <property type="match status" value="1"/>
</dbReference>
<dbReference type="Pfam" id="PF00534">
    <property type="entry name" value="Glycos_transf_1"/>
    <property type="match status" value="1"/>
</dbReference>
<dbReference type="SUPFAM" id="SSF53756">
    <property type="entry name" value="UDP-Glycosyltransferase/glycogen phosphorylase"/>
    <property type="match status" value="1"/>
</dbReference>
<dbReference type="STRING" id="1227492.C482_09527"/>
<dbReference type="PANTHER" id="PTHR12526:SF637">
    <property type="entry name" value="GLYCOSYLTRANSFERASE EPSF-RELATED"/>
    <property type="match status" value="1"/>
</dbReference>
<dbReference type="InterPro" id="IPR001296">
    <property type="entry name" value="Glyco_trans_1"/>
</dbReference>
<dbReference type="AlphaFoldDB" id="M0ALW7"/>
<comment type="caution">
    <text evidence="3">The sequence shown here is derived from an EMBL/GenBank/DDBJ whole genome shotgun (WGS) entry which is preliminary data.</text>
</comment>
<dbReference type="GO" id="GO:0016757">
    <property type="term" value="F:glycosyltransferase activity"/>
    <property type="evidence" value="ECO:0007669"/>
    <property type="project" value="InterPro"/>
</dbReference>
<sequence length="327" mass="35935">MTMKVLQVVTTPRPFFDQQVSVLENRGVDCTVVGVPGEHHGDSGRTPVDYARFYPRILAELRSDEYDLVHANYGLVAPFALAQPTRPVVLTLWGTDLMADQEWLRSLSRHGARRASATVVPSPVMSRQLEIDHELIPFGVDTELFRPIPQTAARERLGWDTDPDTNIALFPYDRERAVKDFPRAKRLVDRAGVDVELRTVSGVDHAEIPYYMNASDVLLVTSERESGPMVVKEAAACNLPVVSTDVGFVAETVEGLPNCFVSDEDDELAVGLTVALDNGGSSEGRERIDGLSLDSMGDRLVDLYERLLDPTALSRAKTAKRGVSSGV</sequence>
<evidence type="ECO:0000259" key="2">
    <source>
        <dbReference type="Pfam" id="PF13439"/>
    </source>
</evidence>
<evidence type="ECO:0000313" key="4">
    <source>
        <dbReference type="Proteomes" id="UP000011693"/>
    </source>
</evidence>
<feature type="domain" description="Glycosyltransferase subfamily 4-like N-terminal" evidence="2">
    <location>
        <begin position="43"/>
        <end position="143"/>
    </location>
</feature>
<feature type="domain" description="Glycosyl transferase family 1" evidence="1">
    <location>
        <begin position="183"/>
        <end position="279"/>
    </location>
</feature>
<keyword evidence="3" id="KW-0808">Transferase</keyword>
<evidence type="ECO:0000313" key="3">
    <source>
        <dbReference type="EMBL" id="ELY99715.1"/>
    </source>
</evidence>
<dbReference type="EMBL" id="AOIN01000056">
    <property type="protein sequence ID" value="ELY99715.1"/>
    <property type="molecule type" value="Genomic_DNA"/>
</dbReference>